<evidence type="ECO:0000256" key="1">
    <source>
        <dbReference type="SAM" id="MobiDB-lite"/>
    </source>
</evidence>
<dbReference type="InterPro" id="IPR001623">
    <property type="entry name" value="DnaJ_domain"/>
</dbReference>
<dbReference type="CDD" id="cd06257">
    <property type="entry name" value="DnaJ"/>
    <property type="match status" value="1"/>
</dbReference>
<dbReference type="Proteomes" id="UP001454036">
    <property type="component" value="Unassembled WGS sequence"/>
</dbReference>
<protein>
    <recommendedName>
        <fullName evidence="2">J domain-containing protein</fullName>
    </recommendedName>
</protein>
<dbReference type="Pfam" id="PF11926">
    <property type="entry name" value="DUF3444"/>
    <property type="match status" value="2"/>
</dbReference>
<feature type="region of interest" description="Disordered" evidence="1">
    <location>
        <begin position="307"/>
        <end position="367"/>
    </location>
</feature>
<keyword evidence="4" id="KW-1185">Reference proteome</keyword>
<evidence type="ECO:0000259" key="2">
    <source>
        <dbReference type="PROSITE" id="PS50076"/>
    </source>
</evidence>
<feature type="compositionally biased region" description="Basic and acidic residues" evidence="1">
    <location>
        <begin position="351"/>
        <end position="367"/>
    </location>
</feature>
<dbReference type="SUPFAM" id="SSF46565">
    <property type="entry name" value="Chaperone J-domain"/>
    <property type="match status" value="1"/>
</dbReference>
<reference evidence="3 4" key="1">
    <citation type="submission" date="2024-01" db="EMBL/GenBank/DDBJ databases">
        <title>The complete chloroplast genome sequence of Lithospermum erythrorhizon: insights into the phylogenetic relationship among Boraginaceae species and the maternal lineages of purple gromwells.</title>
        <authorList>
            <person name="Okada T."/>
            <person name="Watanabe K."/>
        </authorList>
    </citation>
    <scope>NUCLEOTIDE SEQUENCE [LARGE SCALE GENOMIC DNA]</scope>
</reference>
<comment type="caution">
    <text evidence="3">The sequence shown here is derived from an EMBL/GenBank/DDBJ whole genome shotgun (WGS) entry which is preliminary data.</text>
</comment>
<feature type="domain" description="J" evidence="2">
    <location>
        <begin position="68"/>
        <end position="132"/>
    </location>
</feature>
<dbReference type="PANTHER" id="PTHR45089:SF24">
    <property type="entry name" value="DNAJ HEAT SHOCK N-TERMINAL DOMAIN-CONTAINING PROTEIN"/>
    <property type="match status" value="1"/>
</dbReference>
<gene>
    <name evidence="3" type="ORF">LIER_17976</name>
</gene>
<dbReference type="InterPro" id="IPR036869">
    <property type="entry name" value="J_dom_sf"/>
</dbReference>
<feature type="compositionally biased region" description="Basic and acidic residues" evidence="1">
    <location>
        <begin position="330"/>
        <end position="344"/>
    </location>
</feature>
<dbReference type="Gene3D" id="1.10.287.110">
    <property type="entry name" value="DnaJ domain"/>
    <property type="match status" value="1"/>
</dbReference>
<feature type="compositionally biased region" description="Basic residues" evidence="1">
    <location>
        <begin position="139"/>
        <end position="148"/>
    </location>
</feature>
<dbReference type="PRINTS" id="PR00625">
    <property type="entry name" value="JDOMAIN"/>
</dbReference>
<feature type="region of interest" description="Disordered" evidence="1">
    <location>
        <begin position="139"/>
        <end position="176"/>
    </location>
</feature>
<evidence type="ECO:0000313" key="3">
    <source>
        <dbReference type="EMBL" id="GAA0161725.1"/>
    </source>
</evidence>
<sequence length="1011" mass="115739">MECNRDEAIKAKNLAERSMVNKDFMSARRFALKAQQLYPNLEDITKIILVCDVLCSGNKMVRGKEEKDWYAILKIEPTADEATIRKQYLKFSLSLHPDKNRFPGASDAFHLINEANRILLDRMLRKVYDLRLHAARSLVKRTSRKQSPKKSNPTRRPQEQNVNENVTPQCTDQQNLQDHQPIDNRKTFWTACTGCLTEYKYYEEIMGKQLHCRVCKAVFIAKQSLKKSNQTRYPQEQNVNENVAPQCTNQESLQDRQLVGNRKTFWTACTRCLTRYEYFKEIMGKQLYCRVCKAVFTALQINPPCSPDPSTQGGAGSLNRHASQNGRVSVQRENDNMKNSELEGRFTATVSEDRNPKEKPSNVEPMLEKMGSDLEDSCSKMASQREGEDAHSETNNIHIPPFNELFKTKIGTLDINSTNERPTKFRKLSAEIQKKRQRTGSISAFEGNSCGNRGPTHKKDVEKTFQDNLHPVRDYQNLYEYPAPEFSNFNDLRAQSVFEEGQIWAVYDTLDAMPRFYALISQVLSPTIKVKLIWLEPDPDDEEETKWVEEGLPTSCGKFRCGNSEVIQELSIFSHLVNWEKGSTAGTFEVHPMKGETWALYKDWDISWHAHSKTNQNYVYEFVEVLSDYVNSIGVFVAFLSKVEGFSCIFRRETKGTNKSFLILANERFRFSHRVPSFKITGKESKGVLAGSFELDPASLSFNMNESVYANYVDVDTRETHPRSLSSTSRDVLVDEKENSEGNESKAKLEKEGICVGNAPVTDFVEVKGKHKIDSPSQDLGKLHANSELEFYNFEENVCRNKFHIGQIWAVYCDEDSLPRYYCKIERIDPSPIFNLHVRWFLACSSPEATISWADDDMLCAVGNFKLIKGRSMKYSSTNAFSHLVRAEPTDENDVYSIVPKKGQIWALYKNWSPCLSLSNLDDCKYEIVEVVEENDLFILVSILKPVKGFKSVFRPQVEGQPNHAVEVSKTEILRFSHEIPAFQLTEELGGNLRGFWELDAAALPPHLQDQ</sequence>
<feature type="region of interest" description="Disordered" evidence="1">
    <location>
        <begin position="720"/>
        <end position="746"/>
    </location>
</feature>
<dbReference type="InterPro" id="IPR024593">
    <property type="entry name" value="DUF3444"/>
</dbReference>
<dbReference type="PROSITE" id="PS50076">
    <property type="entry name" value="DNAJ_2"/>
    <property type="match status" value="1"/>
</dbReference>
<dbReference type="EMBL" id="BAABME010004259">
    <property type="protein sequence ID" value="GAA0161725.1"/>
    <property type="molecule type" value="Genomic_DNA"/>
</dbReference>
<feature type="compositionally biased region" description="Basic and acidic residues" evidence="1">
    <location>
        <begin position="732"/>
        <end position="746"/>
    </location>
</feature>
<dbReference type="PANTHER" id="PTHR45089">
    <property type="entry name" value="DNAJ HEAT SHOCK AMINO-TERMINAL DOMAIN PROTEIN-RELATED"/>
    <property type="match status" value="1"/>
</dbReference>
<proteinExistence type="predicted"/>
<organism evidence="3 4">
    <name type="scientific">Lithospermum erythrorhizon</name>
    <name type="common">Purple gromwell</name>
    <name type="synonym">Lithospermum officinale var. erythrorhizon</name>
    <dbReference type="NCBI Taxonomy" id="34254"/>
    <lineage>
        <taxon>Eukaryota</taxon>
        <taxon>Viridiplantae</taxon>
        <taxon>Streptophyta</taxon>
        <taxon>Embryophyta</taxon>
        <taxon>Tracheophyta</taxon>
        <taxon>Spermatophyta</taxon>
        <taxon>Magnoliopsida</taxon>
        <taxon>eudicotyledons</taxon>
        <taxon>Gunneridae</taxon>
        <taxon>Pentapetalae</taxon>
        <taxon>asterids</taxon>
        <taxon>lamiids</taxon>
        <taxon>Boraginales</taxon>
        <taxon>Boraginaceae</taxon>
        <taxon>Boraginoideae</taxon>
        <taxon>Lithospermeae</taxon>
        <taxon>Lithospermum</taxon>
    </lineage>
</organism>
<name>A0AAV3QCD2_LITER</name>
<dbReference type="Pfam" id="PF00226">
    <property type="entry name" value="DnaJ"/>
    <property type="match status" value="1"/>
</dbReference>
<evidence type="ECO:0000313" key="4">
    <source>
        <dbReference type="Proteomes" id="UP001454036"/>
    </source>
</evidence>
<feature type="compositionally biased region" description="Polar residues" evidence="1">
    <location>
        <begin position="149"/>
        <end position="176"/>
    </location>
</feature>
<dbReference type="SMART" id="SM00271">
    <property type="entry name" value="DnaJ"/>
    <property type="match status" value="1"/>
</dbReference>
<dbReference type="AlphaFoldDB" id="A0AAV3QCD2"/>
<accession>A0AAV3QCD2</accession>